<dbReference type="EMBL" id="CP010951">
    <property type="protein sequence ID" value="AMO25626.1"/>
    <property type="molecule type" value="Genomic_DNA"/>
</dbReference>
<dbReference type="GO" id="GO:0005886">
    <property type="term" value="C:plasma membrane"/>
    <property type="evidence" value="ECO:0007669"/>
    <property type="project" value="TreeGrafter"/>
</dbReference>
<evidence type="ECO:0000313" key="3">
    <source>
        <dbReference type="EMBL" id="AMO25626.1"/>
    </source>
</evidence>
<dbReference type="Gene3D" id="3.40.50.620">
    <property type="entry name" value="HUPs"/>
    <property type="match status" value="1"/>
</dbReference>
<dbReference type="InterPro" id="IPR051599">
    <property type="entry name" value="Cell_Envelope_Assoc"/>
</dbReference>
<evidence type="ECO:0000259" key="2">
    <source>
        <dbReference type="Pfam" id="PF02698"/>
    </source>
</evidence>
<dbReference type="InterPro" id="IPR003848">
    <property type="entry name" value="DUF218"/>
</dbReference>
<feature type="domain" description="DUF218" evidence="2">
    <location>
        <begin position="114"/>
        <end position="268"/>
    </location>
</feature>
<proteinExistence type="predicted"/>
<keyword evidence="1" id="KW-0812">Transmembrane</keyword>
<evidence type="ECO:0000256" key="1">
    <source>
        <dbReference type="SAM" id="Phobius"/>
    </source>
</evidence>
<reference evidence="3 4" key="1">
    <citation type="journal article" date="2014" name="Int. J. Syst. Evol. Microbiol.">
        <title>Ramlibacter solisilvae sp. nov., isolated from forest soil, and emended description of the genus Ramlibacter.</title>
        <authorList>
            <person name="Lee H.J."/>
            <person name="Lee S.H."/>
            <person name="Lee S.S."/>
            <person name="Lee J.S."/>
            <person name="Kim Y."/>
            <person name="Kim S.C."/>
            <person name="Jeon C.O."/>
        </authorList>
    </citation>
    <scope>NUCLEOTIDE SEQUENCE [LARGE SCALE GENOMIC DNA]</scope>
    <source>
        <strain evidence="3 4">5-10</strain>
    </source>
</reference>
<name>A0A140HL93_9BURK</name>
<evidence type="ECO:0000313" key="4">
    <source>
        <dbReference type="Proteomes" id="UP000070433"/>
    </source>
</evidence>
<keyword evidence="4" id="KW-1185">Reference proteome</keyword>
<accession>A0A140HL93</accession>
<keyword evidence="1" id="KW-0472">Membrane</keyword>
<feature type="transmembrane region" description="Helical" evidence="1">
    <location>
        <begin position="79"/>
        <end position="98"/>
    </location>
</feature>
<protein>
    <recommendedName>
        <fullName evidence="2">DUF218 domain-containing protein</fullName>
    </recommendedName>
</protein>
<organism evidence="3 4">
    <name type="scientific">Ramlibacter tataouinensis</name>
    <dbReference type="NCBI Taxonomy" id="94132"/>
    <lineage>
        <taxon>Bacteria</taxon>
        <taxon>Pseudomonadati</taxon>
        <taxon>Pseudomonadota</taxon>
        <taxon>Betaproteobacteria</taxon>
        <taxon>Burkholderiales</taxon>
        <taxon>Comamonadaceae</taxon>
        <taxon>Ramlibacter</taxon>
    </lineage>
</organism>
<dbReference type="PANTHER" id="PTHR30336">
    <property type="entry name" value="INNER MEMBRANE PROTEIN, PROBABLE PERMEASE"/>
    <property type="match status" value="1"/>
</dbReference>
<dbReference type="Proteomes" id="UP000070433">
    <property type="component" value="Chromosome"/>
</dbReference>
<dbReference type="GO" id="GO:0043164">
    <property type="term" value="P:Gram-negative-bacterium-type cell wall biogenesis"/>
    <property type="evidence" value="ECO:0007669"/>
    <property type="project" value="TreeGrafter"/>
</dbReference>
<keyword evidence="1" id="KW-1133">Transmembrane helix</keyword>
<gene>
    <name evidence="3" type="ORF">UC35_20955</name>
</gene>
<dbReference type="CDD" id="cd06259">
    <property type="entry name" value="YdcF-like"/>
    <property type="match status" value="1"/>
</dbReference>
<dbReference type="GO" id="GO:0000270">
    <property type="term" value="P:peptidoglycan metabolic process"/>
    <property type="evidence" value="ECO:0007669"/>
    <property type="project" value="TreeGrafter"/>
</dbReference>
<dbReference type="InterPro" id="IPR014729">
    <property type="entry name" value="Rossmann-like_a/b/a_fold"/>
</dbReference>
<dbReference type="PATRIC" id="fig|94132.3.peg.4274"/>
<dbReference type="AlphaFoldDB" id="A0A140HL93"/>
<dbReference type="Pfam" id="PF02698">
    <property type="entry name" value="DUF218"/>
    <property type="match status" value="1"/>
</dbReference>
<dbReference type="PANTHER" id="PTHR30336:SF4">
    <property type="entry name" value="ENVELOPE BIOGENESIS FACTOR ELYC"/>
    <property type="match status" value="1"/>
</dbReference>
<sequence length="270" mass="28922">MLSRQAPASGPGAVRPLLCLLLGALLVLDALFLLAERVFSLGVTLPLALGLALLLLGMRWTWVQAWLEDAPHRRALWKGLWLAFALWLISVLAFWSVLASAGQAPANASPAPAAILVLGSGTPGAKVSPTLAARLDAGLVQARLYPGAVVVVSGGVDLYESVSEGQVMGDYLRAAGLDAGRIVQEERSSSTHENLVLSKPLLQRHGIQAAQPIQLVTSDFHTLRAGWIAERAGYARITTIGAPTPLYIRYNAWLREYFAVASGWLLREFG</sequence>
<feature type="transmembrane region" description="Helical" evidence="1">
    <location>
        <begin position="45"/>
        <end position="67"/>
    </location>
</feature>